<reference evidence="1" key="1">
    <citation type="submission" date="2008-01" db="EMBL/GenBank/DDBJ databases">
        <authorList>
            <person name="Fulton L."/>
            <person name="Clifton S."/>
            <person name="Fulton B."/>
            <person name="Xu J."/>
            <person name="Minx P."/>
            <person name="Pepin K.H."/>
            <person name="Johnson M."/>
            <person name="Thiruvilangam P."/>
            <person name="Bhonagiri V."/>
            <person name="Nash W.E."/>
            <person name="Mardis E.R."/>
            <person name="Wilson R.K."/>
        </authorList>
    </citation>
    <scope>NUCLEOTIDE SEQUENCE [LARGE SCALE GENOMIC DNA]</scope>
    <source>
        <strain evidence="1">DSM 17244</strain>
    </source>
</reference>
<dbReference type="RefSeq" id="WP_007049227.1">
    <property type="nucleotide sequence ID" value="NZ_DS560015.1"/>
</dbReference>
<dbReference type="STRING" id="445971.ANASTE_00779"/>
<evidence type="ECO:0000313" key="2">
    <source>
        <dbReference type="Proteomes" id="UP000005178"/>
    </source>
</evidence>
<comment type="caution">
    <text evidence="1">The sequence shown here is derived from an EMBL/GenBank/DDBJ whole genome shotgun (WGS) entry which is preliminary data.</text>
</comment>
<accession>B1C7S6</accession>
<gene>
    <name evidence="1" type="ORF">ANASTE_00779</name>
</gene>
<evidence type="ECO:0000313" key="1">
    <source>
        <dbReference type="EMBL" id="EDS73063.1"/>
    </source>
</evidence>
<proteinExistence type="predicted"/>
<dbReference type="EMBL" id="ABIL02000005">
    <property type="protein sequence ID" value="EDS73063.1"/>
    <property type="molecule type" value="Genomic_DNA"/>
</dbReference>
<dbReference type="HOGENOM" id="CLU_084422_0_0_9"/>
<dbReference type="Proteomes" id="UP000005178">
    <property type="component" value="Unassembled WGS sequence"/>
</dbReference>
<dbReference type="AlphaFoldDB" id="B1C7S6"/>
<dbReference type="InterPro" id="IPR045751">
    <property type="entry name" value="DUF6179"/>
</dbReference>
<dbReference type="eggNOG" id="ENOG502ZBVK">
    <property type="taxonomic scope" value="Bacteria"/>
</dbReference>
<keyword evidence="2" id="KW-1185">Reference proteome</keyword>
<reference evidence="1" key="2">
    <citation type="submission" date="2013-08" db="EMBL/GenBank/DDBJ databases">
        <title>Draft genome sequence of Anaerofustis stercorihominis (DSM 17244).</title>
        <authorList>
            <person name="Sudarsanam P."/>
            <person name="Ley R."/>
            <person name="Guruge J."/>
            <person name="Turnbaugh P.J."/>
            <person name="Mahowald M."/>
            <person name="Liep D."/>
            <person name="Gordon J."/>
        </authorList>
    </citation>
    <scope>NUCLEOTIDE SEQUENCE</scope>
    <source>
        <strain evidence="1">DSM 17244</strain>
    </source>
</reference>
<sequence>MGIKGELNIRYDYEKILPILIDLMEKYTSKDSSSVPYETAEMLIQGISYCIEENFKDNAIIDRNVNVGFLYENGLNIVNNKVYEAKGIYEDLIIDFEDYDVRNYKDTILKGIPMFFIKYTPKYFPQNNILTLDYPLIKGIPSSKCGIELILYYLKSIKTENEFLRLFNRDVIIDFMEYQFNDYRNLYLDNICFPVLFNTICRFISGNDINSLILSEKDMMNVNSFFRNNSRMEIKNKVRNIINTVLSNEMSDYFMPLSDDYAFCFYNKRYGF</sequence>
<dbReference type="GeneID" id="98001394"/>
<organism evidence="1 2">
    <name type="scientific">Anaerofustis stercorihominis DSM 17244</name>
    <dbReference type="NCBI Taxonomy" id="445971"/>
    <lineage>
        <taxon>Bacteria</taxon>
        <taxon>Bacillati</taxon>
        <taxon>Bacillota</taxon>
        <taxon>Clostridia</taxon>
        <taxon>Eubacteriales</taxon>
        <taxon>Eubacteriaceae</taxon>
        <taxon>Anaerofustis</taxon>
    </lineage>
</organism>
<protein>
    <submittedName>
        <fullName evidence="1">Uncharacterized protein</fullName>
    </submittedName>
</protein>
<name>B1C7S6_9FIRM</name>
<dbReference type="Pfam" id="PF19677">
    <property type="entry name" value="DUF6179"/>
    <property type="match status" value="1"/>
</dbReference>